<gene>
    <name evidence="2" type="ORF">GGR17_001919</name>
</gene>
<comment type="caution">
    <text evidence="2">The sequence shown here is derived from an EMBL/GenBank/DDBJ whole genome shotgun (WGS) entry which is preliminary data.</text>
</comment>
<sequence length="135" mass="14949">MSDIITKYSIKLRELLKDSEARLKSVSARIAESAEDARDVAAEQLEVLEKNAEKAQASLKTARDDVANWLDDPEEKVKAWMHERDVARLEGRAKRAERYAEAASEVAKASMESAEMATLQAKLARMDAEAAKGEA</sequence>
<dbReference type="RefSeq" id="WP_157445553.1">
    <property type="nucleotide sequence ID" value="NZ_JACIEQ010000002.1"/>
</dbReference>
<evidence type="ECO:0000256" key="1">
    <source>
        <dbReference type="SAM" id="Coils"/>
    </source>
</evidence>
<keyword evidence="1" id="KW-0175">Coiled coil</keyword>
<accession>A0A840CAJ9</accession>
<keyword evidence="3" id="KW-1185">Reference proteome</keyword>
<name>A0A840CAJ9_9RHOB</name>
<protein>
    <submittedName>
        <fullName evidence="2">Uncharacterized protein</fullName>
    </submittedName>
</protein>
<dbReference type="EMBL" id="JACIEQ010000002">
    <property type="protein sequence ID" value="MBB4022110.1"/>
    <property type="molecule type" value="Genomic_DNA"/>
</dbReference>
<dbReference type="Proteomes" id="UP000585681">
    <property type="component" value="Unassembled WGS sequence"/>
</dbReference>
<feature type="coiled-coil region" evidence="1">
    <location>
        <begin position="16"/>
        <end position="106"/>
    </location>
</feature>
<dbReference type="AlphaFoldDB" id="A0A840CAJ9"/>
<evidence type="ECO:0000313" key="3">
    <source>
        <dbReference type="Proteomes" id="UP000585681"/>
    </source>
</evidence>
<proteinExistence type="predicted"/>
<evidence type="ECO:0000313" key="2">
    <source>
        <dbReference type="EMBL" id="MBB4022110.1"/>
    </source>
</evidence>
<reference evidence="2" key="1">
    <citation type="submission" date="2020-08" db="EMBL/GenBank/DDBJ databases">
        <title>Genomic Encyclopedia of Type Strains, Phase IV (KMG-IV): sequencing the most valuable type-strain genomes for metagenomic binning, comparative biology and taxonomic classification.</title>
        <authorList>
            <person name="Goeker M."/>
        </authorList>
    </citation>
    <scope>NUCLEOTIDE SEQUENCE [LARGE SCALE GENOMIC DNA]</scope>
    <source>
        <strain evidence="2">DSM 105040</strain>
    </source>
</reference>
<organism evidence="2 3">
    <name type="scientific">Actibacterium naphthalenivorans</name>
    <dbReference type="NCBI Taxonomy" id="1614693"/>
    <lineage>
        <taxon>Bacteria</taxon>
        <taxon>Pseudomonadati</taxon>
        <taxon>Pseudomonadota</taxon>
        <taxon>Alphaproteobacteria</taxon>
        <taxon>Rhodobacterales</taxon>
        <taxon>Roseobacteraceae</taxon>
        <taxon>Actibacterium</taxon>
    </lineage>
</organism>